<dbReference type="Proteomes" id="UP000054166">
    <property type="component" value="Unassembled WGS sequence"/>
</dbReference>
<dbReference type="InParanoid" id="A0A0C3ESC4"/>
<organism evidence="1 2">
    <name type="scientific">Piloderma croceum (strain F 1598)</name>
    <dbReference type="NCBI Taxonomy" id="765440"/>
    <lineage>
        <taxon>Eukaryota</taxon>
        <taxon>Fungi</taxon>
        <taxon>Dikarya</taxon>
        <taxon>Basidiomycota</taxon>
        <taxon>Agaricomycotina</taxon>
        <taxon>Agaricomycetes</taxon>
        <taxon>Agaricomycetidae</taxon>
        <taxon>Atheliales</taxon>
        <taxon>Atheliaceae</taxon>
        <taxon>Piloderma</taxon>
    </lineage>
</organism>
<reference evidence="2" key="2">
    <citation type="submission" date="2015-01" db="EMBL/GenBank/DDBJ databases">
        <title>Evolutionary Origins and Diversification of the Mycorrhizal Mutualists.</title>
        <authorList>
            <consortium name="DOE Joint Genome Institute"/>
            <consortium name="Mycorrhizal Genomics Consortium"/>
            <person name="Kohler A."/>
            <person name="Kuo A."/>
            <person name="Nagy L.G."/>
            <person name="Floudas D."/>
            <person name="Copeland A."/>
            <person name="Barry K.W."/>
            <person name="Cichocki N."/>
            <person name="Veneault-Fourrey C."/>
            <person name="LaButti K."/>
            <person name="Lindquist E.A."/>
            <person name="Lipzen A."/>
            <person name="Lundell T."/>
            <person name="Morin E."/>
            <person name="Murat C."/>
            <person name="Riley R."/>
            <person name="Ohm R."/>
            <person name="Sun H."/>
            <person name="Tunlid A."/>
            <person name="Henrissat B."/>
            <person name="Grigoriev I.V."/>
            <person name="Hibbett D.S."/>
            <person name="Martin F."/>
        </authorList>
    </citation>
    <scope>NUCLEOTIDE SEQUENCE [LARGE SCALE GENOMIC DNA]</scope>
    <source>
        <strain evidence="2">F 1598</strain>
    </source>
</reference>
<keyword evidence="2" id="KW-1185">Reference proteome</keyword>
<evidence type="ECO:0000313" key="1">
    <source>
        <dbReference type="EMBL" id="KIM71009.1"/>
    </source>
</evidence>
<sequence>MSSASIYTSSYKVSLCSPQVIFRPLPVSRARTQYPAFEGQNPSPAESRLPHLLYPQPAPTDIECVHSISGFWGSKSLSHPISPYPPLVPSTNTYISSHRSPLVSFPSVYGTQRGKVLGVF</sequence>
<accession>A0A0C3ESC4</accession>
<evidence type="ECO:0000313" key="2">
    <source>
        <dbReference type="Proteomes" id="UP000054166"/>
    </source>
</evidence>
<dbReference type="AlphaFoldDB" id="A0A0C3ESC4"/>
<reference evidence="1 2" key="1">
    <citation type="submission" date="2014-04" db="EMBL/GenBank/DDBJ databases">
        <authorList>
            <consortium name="DOE Joint Genome Institute"/>
            <person name="Kuo A."/>
            <person name="Tarkka M."/>
            <person name="Buscot F."/>
            <person name="Kohler A."/>
            <person name="Nagy L.G."/>
            <person name="Floudas D."/>
            <person name="Copeland A."/>
            <person name="Barry K.W."/>
            <person name="Cichocki N."/>
            <person name="Veneault-Fourrey C."/>
            <person name="LaButti K."/>
            <person name="Lindquist E.A."/>
            <person name="Lipzen A."/>
            <person name="Lundell T."/>
            <person name="Morin E."/>
            <person name="Murat C."/>
            <person name="Sun H."/>
            <person name="Tunlid A."/>
            <person name="Henrissat B."/>
            <person name="Grigoriev I.V."/>
            <person name="Hibbett D.S."/>
            <person name="Martin F."/>
            <person name="Nordberg H.P."/>
            <person name="Cantor M.N."/>
            <person name="Hua S.X."/>
        </authorList>
    </citation>
    <scope>NUCLEOTIDE SEQUENCE [LARGE SCALE GENOMIC DNA]</scope>
    <source>
        <strain evidence="1 2">F 1598</strain>
    </source>
</reference>
<proteinExistence type="predicted"/>
<protein>
    <submittedName>
        <fullName evidence="1">Uncharacterized protein</fullName>
    </submittedName>
</protein>
<gene>
    <name evidence="1" type="ORF">PILCRDRAFT_17499</name>
</gene>
<name>A0A0C3ESC4_PILCF</name>
<dbReference type="HOGENOM" id="CLU_2050527_0_0_1"/>
<dbReference type="EMBL" id="KN833597">
    <property type="protein sequence ID" value="KIM71009.1"/>
    <property type="molecule type" value="Genomic_DNA"/>
</dbReference>